<dbReference type="Pfam" id="PF00583">
    <property type="entry name" value="Acetyltransf_1"/>
    <property type="match status" value="1"/>
</dbReference>
<keyword evidence="3" id="KW-1185">Reference proteome</keyword>
<dbReference type="InterPro" id="IPR016181">
    <property type="entry name" value="Acyl_CoA_acyltransferase"/>
</dbReference>
<dbReference type="GO" id="GO:0016747">
    <property type="term" value="F:acyltransferase activity, transferring groups other than amino-acyl groups"/>
    <property type="evidence" value="ECO:0007669"/>
    <property type="project" value="InterPro"/>
</dbReference>
<dbReference type="SUPFAM" id="SSF55729">
    <property type="entry name" value="Acyl-CoA N-acyltransferases (Nat)"/>
    <property type="match status" value="1"/>
</dbReference>
<dbReference type="Gene3D" id="3.40.630.30">
    <property type="match status" value="1"/>
</dbReference>
<protein>
    <submittedName>
        <fullName evidence="2">GNAT family N-acetyltransferase</fullName>
    </submittedName>
</protein>
<dbReference type="OrthoDB" id="7595389at2"/>
<dbReference type="RefSeq" id="WP_126698748.1">
    <property type="nucleotide sequence ID" value="NZ_RWKW01000025.1"/>
</dbReference>
<evidence type="ECO:0000259" key="1">
    <source>
        <dbReference type="PROSITE" id="PS51186"/>
    </source>
</evidence>
<evidence type="ECO:0000313" key="3">
    <source>
        <dbReference type="Proteomes" id="UP000278398"/>
    </source>
</evidence>
<evidence type="ECO:0000313" key="2">
    <source>
        <dbReference type="EMBL" id="RST87187.1"/>
    </source>
</evidence>
<keyword evidence="2" id="KW-0808">Transferase</keyword>
<feature type="domain" description="N-acetyltransferase" evidence="1">
    <location>
        <begin position="5"/>
        <end position="161"/>
    </location>
</feature>
<name>A0A3S0AAD2_9HYPH</name>
<sequence length="163" mass="17815">MEQPLRIRPIAHGDLSDLTSLYRHLYPRYHIFAAALARDAFKQALDEPGITILAGFHDNQLVSACTLIVVPNATAMGKPAALIENVVTHSDHRRRGYAGRVVGCAVKLAWRVGCVKVLVLGGFNDPAVLALCAGAGFEQTRYGFELRQGDQPAPAETRRLRRA</sequence>
<reference evidence="2 3" key="1">
    <citation type="submission" date="2018-12" db="EMBL/GenBank/DDBJ databases">
        <title>Mesorhizobium carbonis sp. nov., isolated from coal mine water.</title>
        <authorList>
            <person name="Xin W."/>
            <person name="Xu Z."/>
            <person name="Xiang F."/>
            <person name="Zhang J."/>
            <person name="Xi L."/>
            <person name="Liu J."/>
        </authorList>
    </citation>
    <scope>NUCLEOTIDE SEQUENCE [LARGE SCALE GENOMIC DNA]</scope>
    <source>
        <strain evidence="2 3">B2.3</strain>
    </source>
</reference>
<dbReference type="EMBL" id="RWKW01000025">
    <property type="protein sequence ID" value="RST87187.1"/>
    <property type="molecule type" value="Genomic_DNA"/>
</dbReference>
<dbReference type="CDD" id="cd04301">
    <property type="entry name" value="NAT_SF"/>
    <property type="match status" value="1"/>
</dbReference>
<accession>A0A3S0AAD2</accession>
<dbReference type="AlphaFoldDB" id="A0A3S0AAD2"/>
<gene>
    <name evidence="2" type="ORF">EJC49_07010</name>
</gene>
<dbReference type="Proteomes" id="UP000278398">
    <property type="component" value="Unassembled WGS sequence"/>
</dbReference>
<proteinExistence type="predicted"/>
<comment type="caution">
    <text evidence="2">The sequence shown here is derived from an EMBL/GenBank/DDBJ whole genome shotgun (WGS) entry which is preliminary data.</text>
</comment>
<organism evidence="2 3">
    <name type="scientific">Aquibium carbonis</name>
    <dbReference type="NCBI Taxonomy" id="2495581"/>
    <lineage>
        <taxon>Bacteria</taxon>
        <taxon>Pseudomonadati</taxon>
        <taxon>Pseudomonadota</taxon>
        <taxon>Alphaproteobacteria</taxon>
        <taxon>Hyphomicrobiales</taxon>
        <taxon>Phyllobacteriaceae</taxon>
        <taxon>Aquibium</taxon>
    </lineage>
</organism>
<dbReference type="InterPro" id="IPR000182">
    <property type="entry name" value="GNAT_dom"/>
</dbReference>
<dbReference type="PROSITE" id="PS51186">
    <property type="entry name" value="GNAT"/>
    <property type="match status" value="1"/>
</dbReference>